<evidence type="ECO:0000259" key="2">
    <source>
        <dbReference type="PROSITE" id="PS50848"/>
    </source>
</evidence>
<feature type="domain" description="START" evidence="2">
    <location>
        <begin position="123"/>
        <end position="333"/>
    </location>
</feature>
<dbReference type="AlphaFoldDB" id="A0AA88A7Y1"/>
<feature type="compositionally biased region" description="Polar residues" evidence="1">
    <location>
        <begin position="476"/>
        <end position="496"/>
    </location>
</feature>
<evidence type="ECO:0000313" key="4">
    <source>
        <dbReference type="Proteomes" id="UP001187192"/>
    </source>
</evidence>
<accession>A0AA88A7Y1</accession>
<dbReference type="GO" id="GO:0005737">
    <property type="term" value="C:cytoplasm"/>
    <property type="evidence" value="ECO:0007669"/>
    <property type="project" value="UniProtKB-ARBA"/>
</dbReference>
<gene>
    <name evidence="3" type="ORF">TIFTF001_017369</name>
</gene>
<sequence>MAKFWDLLVSFSSSSSSEDFWRQNLHGGWATLLALLLIFLWHSSRTFSFSFPFSFSSSSSSSSLVSSSNPTASPSPIPQFGQVFPLLIALFNWVFLSLSISEIVSEADLMFLMESLDEKFSVDEKWDSVIDKRNDILSYCAKCCKPKDGPLKYLSVTVFENCSPEKLRDFYMDNDYRKKWDKTVVDHWQLHVDLNNGVEVGHTIKKFPLLTPREYVLAWRLWEGKDKTFYCFIKSHHPTPQNTLRGVRSGKLEEKGNEECEHPLAPKQKKYVRVSFFRSGWRIRKVPGRDACEIKMFHQEDAGLNVEMAKLVFSKGIWSYVCKMDGALRKYSTVRRPQSSSFVNAITLIKMVRTSPPCFVRWSIIASCGFGSMSRYSGLGNHALLFNFSFLLSRSFLKRAVLKMVPPALDTTRDAASQATSAPAGLESKLSRRPSRKTVANGLLLIGGVICLSRGHSSLGAKVALAYILNKLSKRGASSSQGSQNLAPSNFVSRTGSLPKRKM</sequence>
<dbReference type="EMBL" id="BTGU01000027">
    <property type="protein sequence ID" value="GMN48197.1"/>
    <property type="molecule type" value="Genomic_DNA"/>
</dbReference>
<dbReference type="GO" id="GO:0008289">
    <property type="term" value="F:lipid binding"/>
    <property type="evidence" value="ECO:0007669"/>
    <property type="project" value="InterPro"/>
</dbReference>
<dbReference type="InterPro" id="IPR002913">
    <property type="entry name" value="START_lipid-bd_dom"/>
</dbReference>
<comment type="caution">
    <text evidence="3">The sequence shown here is derived from an EMBL/GenBank/DDBJ whole genome shotgun (WGS) entry which is preliminary data.</text>
</comment>
<protein>
    <recommendedName>
        <fullName evidence="2">START domain-containing protein</fullName>
    </recommendedName>
</protein>
<proteinExistence type="predicted"/>
<keyword evidence="4" id="KW-1185">Reference proteome</keyword>
<feature type="region of interest" description="Disordered" evidence="1">
    <location>
        <begin position="476"/>
        <end position="503"/>
    </location>
</feature>
<dbReference type="InterPro" id="IPR023393">
    <property type="entry name" value="START-like_dom_sf"/>
</dbReference>
<dbReference type="SUPFAM" id="SSF55961">
    <property type="entry name" value="Bet v1-like"/>
    <property type="match status" value="1"/>
</dbReference>
<reference evidence="3" key="1">
    <citation type="submission" date="2023-07" db="EMBL/GenBank/DDBJ databases">
        <title>draft genome sequence of fig (Ficus carica).</title>
        <authorList>
            <person name="Takahashi T."/>
            <person name="Nishimura K."/>
        </authorList>
    </citation>
    <scope>NUCLEOTIDE SEQUENCE</scope>
</reference>
<evidence type="ECO:0000256" key="1">
    <source>
        <dbReference type="SAM" id="MobiDB-lite"/>
    </source>
</evidence>
<dbReference type="Proteomes" id="UP001187192">
    <property type="component" value="Unassembled WGS sequence"/>
</dbReference>
<dbReference type="CDD" id="cd08870">
    <property type="entry name" value="START_STARD2_7-like"/>
    <property type="match status" value="1"/>
</dbReference>
<dbReference type="PANTHER" id="PTHR19308:SF13">
    <property type="entry name" value="OS02G0468400 PROTEIN"/>
    <property type="match status" value="1"/>
</dbReference>
<dbReference type="Pfam" id="PF01852">
    <property type="entry name" value="START"/>
    <property type="match status" value="1"/>
</dbReference>
<evidence type="ECO:0000313" key="3">
    <source>
        <dbReference type="EMBL" id="GMN48197.1"/>
    </source>
</evidence>
<feature type="region of interest" description="Disordered" evidence="1">
    <location>
        <begin position="414"/>
        <end position="433"/>
    </location>
</feature>
<dbReference type="PANTHER" id="PTHR19308">
    <property type="entry name" value="PHOSPHATIDYLCHOLINE TRANSFER PROTEIN"/>
    <property type="match status" value="1"/>
</dbReference>
<dbReference type="Gene3D" id="3.30.530.20">
    <property type="match status" value="1"/>
</dbReference>
<dbReference type="PROSITE" id="PS50848">
    <property type="entry name" value="START"/>
    <property type="match status" value="1"/>
</dbReference>
<organism evidence="3 4">
    <name type="scientific">Ficus carica</name>
    <name type="common">Common fig</name>
    <dbReference type="NCBI Taxonomy" id="3494"/>
    <lineage>
        <taxon>Eukaryota</taxon>
        <taxon>Viridiplantae</taxon>
        <taxon>Streptophyta</taxon>
        <taxon>Embryophyta</taxon>
        <taxon>Tracheophyta</taxon>
        <taxon>Spermatophyta</taxon>
        <taxon>Magnoliopsida</taxon>
        <taxon>eudicotyledons</taxon>
        <taxon>Gunneridae</taxon>
        <taxon>Pentapetalae</taxon>
        <taxon>rosids</taxon>
        <taxon>fabids</taxon>
        <taxon>Rosales</taxon>
        <taxon>Moraceae</taxon>
        <taxon>Ficeae</taxon>
        <taxon>Ficus</taxon>
    </lineage>
</organism>
<dbReference type="InterPro" id="IPR051213">
    <property type="entry name" value="START_lipid_transfer"/>
</dbReference>
<name>A0AA88A7Y1_FICCA</name>